<accession>D1B8V2</accession>
<keyword evidence="2" id="KW-1185">Reference proteome</keyword>
<dbReference type="Proteomes" id="UP000002030">
    <property type="component" value="Chromosome"/>
</dbReference>
<evidence type="ECO:0000313" key="1">
    <source>
        <dbReference type="EMBL" id="ACZ18705.1"/>
    </source>
</evidence>
<dbReference type="HOGENOM" id="CLU_087303_0_0_0"/>
<dbReference type="SUPFAM" id="SSF109604">
    <property type="entry name" value="HD-domain/PDEase-like"/>
    <property type="match status" value="1"/>
</dbReference>
<evidence type="ECO:0000313" key="2">
    <source>
        <dbReference type="Proteomes" id="UP000002030"/>
    </source>
</evidence>
<dbReference type="Gene3D" id="1.10.3210.10">
    <property type="entry name" value="Hypothetical protein af1432"/>
    <property type="match status" value="1"/>
</dbReference>
<organism evidence="1 2">
    <name type="scientific">Thermanaerovibrio acidaminovorans (strain ATCC 49978 / DSM 6589 / Su883)</name>
    <name type="common">Selenomonas acidaminovorans</name>
    <dbReference type="NCBI Taxonomy" id="525903"/>
    <lineage>
        <taxon>Bacteria</taxon>
        <taxon>Thermotogati</taxon>
        <taxon>Synergistota</taxon>
        <taxon>Synergistia</taxon>
        <taxon>Synergistales</taxon>
        <taxon>Synergistaceae</taxon>
        <taxon>Thermanaerovibrio</taxon>
    </lineage>
</organism>
<dbReference type="AlphaFoldDB" id="D1B8V2"/>
<dbReference type="EnsemblBacteria" id="ACZ18705">
    <property type="protein sequence ID" value="ACZ18705"/>
    <property type="gene ID" value="Taci_0469"/>
</dbReference>
<dbReference type="KEGG" id="tai:Taci_0469"/>
<name>D1B8V2_THEAS</name>
<proteinExistence type="predicted"/>
<dbReference type="STRING" id="525903.Taci_0469"/>
<dbReference type="RefSeq" id="WP_012869221.1">
    <property type="nucleotide sequence ID" value="NC_013522.1"/>
</dbReference>
<protein>
    <submittedName>
        <fullName evidence="1">Metal dependent phosphohydrolase</fullName>
    </submittedName>
</protein>
<dbReference type="eggNOG" id="COG3437">
    <property type="taxonomic scope" value="Bacteria"/>
</dbReference>
<dbReference type="OrthoDB" id="9797344at2"/>
<dbReference type="EMBL" id="CP001818">
    <property type="protein sequence ID" value="ACZ18705.1"/>
    <property type="molecule type" value="Genomic_DNA"/>
</dbReference>
<sequence length="273" mass="31172">MWSDAMVEAFNRELSSSFDRYASSFRVQGELPYLLDLKLRHSYRVREEAMSIARHSDQVPPHQHPLAFAVGLLHDLGRFQQYRLHGTFNDSASVDHGDLGARILESDLSHLSALMPQRWWHLLTLSIGLHNKRRVPQGLDPDEELWVRLARDADRLDVYRVITGHLERGTMIKIIPRLVDQDSPPSDLIVEEILSTHTADYSMVRSLADLLLVQISWAYDMSFPWSMAEVLRRGVVERISRFVPKTSGAKRVIQDVKAWLVSSTRSPAVQAGV</sequence>
<reference evidence="1 2" key="1">
    <citation type="journal article" date="2009" name="Stand. Genomic Sci.">
        <title>Complete genome sequence of Thermanaerovibrio acidaminovorans type strain (Su883).</title>
        <authorList>
            <person name="Chovatia M."/>
            <person name="Sikorski J."/>
            <person name="Schroder M."/>
            <person name="Lapidus A."/>
            <person name="Nolan M."/>
            <person name="Tice H."/>
            <person name="Glavina Del Rio T."/>
            <person name="Copeland A."/>
            <person name="Cheng J.F."/>
            <person name="Lucas S."/>
            <person name="Chen F."/>
            <person name="Bruce D."/>
            <person name="Goodwin L."/>
            <person name="Pitluck S."/>
            <person name="Ivanova N."/>
            <person name="Mavromatis K."/>
            <person name="Ovchinnikova G."/>
            <person name="Pati A."/>
            <person name="Chen A."/>
            <person name="Palaniappan K."/>
            <person name="Land M."/>
            <person name="Hauser L."/>
            <person name="Chang Y.J."/>
            <person name="Jeffries C.D."/>
            <person name="Chain P."/>
            <person name="Saunders E."/>
            <person name="Detter J.C."/>
            <person name="Brettin T."/>
            <person name="Rohde M."/>
            <person name="Goker M."/>
            <person name="Spring S."/>
            <person name="Bristow J."/>
            <person name="Markowitz V."/>
            <person name="Hugenholtz P."/>
            <person name="Kyrpides N.C."/>
            <person name="Klenk H.P."/>
            <person name="Eisen J.A."/>
        </authorList>
    </citation>
    <scope>NUCLEOTIDE SEQUENCE [LARGE SCALE GENOMIC DNA]</scope>
    <source>
        <strain evidence="2">ATCC 49978 / DSM 6589 / Su883</strain>
    </source>
</reference>
<gene>
    <name evidence="1" type="ordered locus">Taci_0469</name>
</gene>